<protein>
    <submittedName>
        <fullName evidence="1">Uncharacterized protein</fullName>
    </submittedName>
</protein>
<dbReference type="AlphaFoldDB" id="A0AAP0IZS1"/>
<sequence>MSFITLCIGGYTIALMNWQRIFTISKSPNDIFISYMHTTFHDLTNCHYEITQFVRSDSRHNAPPYIPNMVSCIRNITPRSEMTLSLRSKEGKSWMKSLRFSQVALDAGWPCH</sequence>
<evidence type="ECO:0000313" key="1">
    <source>
        <dbReference type="EMBL" id="KAK9124819.1"/>
    </source>
</evidence>
<name>A0AAP0IZS1_9MAGN</name>
<dbReference type="EMBL" id="JBBNAG010000006">
    <property type="protein sequence ID" value="KAK9124819.1"/>
    <property type="molecule type" value="Genomic_DNA"/>
</dbReference>
<organism evidence="1 2">
    <name type="scientific">Stephania cephalantha</name>
    <dbReference type="NCBI Taxonomy" id="152367"/>
    <lineage>
        <taxon>Eukaryota</taxon>
        <taxon>Viridiplantae</taxon>
        <taxon>Streptophyta</taxon>
        <taxon>Embryophyta</taxon>
        <taxon>Tracheophyta</taxon>
        <taxon>Spermatophyta</taxon>
        <taxon>Magnoliopsida</taxon>
        <taxon>Ranunculales</taxon>
        <taxon>Menispermaceae</taxon>
        <taxon>Menispermoideae</taxon>
        <taxon>Cissampelideae</taxon>
        <taxon>Stephania</taxon>
    </lineage>
</organism>
<evidence type="ECO:0000313" key="2">
    <source>
        <dbReference type="Proteomes" id="UP001419268"/>
    </source>
</evidence>
<dbReference type="Proteomes" id="UP001419268">
    <property type="component" value="Unassembled WGS sequence"/>
</dbReference>
<accession>A0AAP0IZS1</accession>
<proteinExistence type="predicted"/>
<reference evidence="1 2" key="1">
    <citation type="submission" date="2024-01" db="EMBL/GenBank/DDBJ databases">
        <title>Genome assemblies of Stephania.</title>
        <authorList>
            <person name="Yang L."/>
        </authorList>
    </citation>
    <scope>NUCLEOTIDE SEQUENCE [LARGE SCALE GENOMIC DNA]</scope>
    <source>
        <strain evidence="1">JXDWG</strain>
        <tissue evidence="1">Leaf</tissue>
    </source>
</reference>
<gene>
    <name evidence="1" type="ORF">Scep_013665</name>
</gene>
<comment type="caution">
    <text evidence="1">The sequence shown here is derived from an EMBL/GenBank/DDBJ whole genome shotgun (WGS) entry which is preliminary data.</text>
</comment>
<keyword evidence="2" id="KW-1185">Reference proteome</keyword>